<proteinExistence type="predicted"/>
<keyword evidence="1" id="KW-0472">Membrane</keyword>
<dbReference type="RefSeq" id="WP_012637594.1">
    <property type="nucleotide sequence ID" value="NC_011901.1"/>
</dbReference>
<dbReference type="STRING" id="396588.Tgr7_1023"/>
<evidence type="ECO:0000313" key="4">
    <source>
        <dbReference type="Proteomes" id="UP000002383"/>
    </source>
</evidence>
<protein>
    <submittedName>
        <fullName evidence="3">Membrane protein</fullName>
    </submittedName>
</protein>
<reference evidence="3 4" key="1">
    <citation type="journal article" date="2011" name="Stand. Genomic Sci.">
        <title>Complete genome sequence of 'Thioalkalivibrio sulfidophilus' HL-EbGr7.</title>
        <authorList>
            <person name="Muyzer G."/>
            <person name="Sorokin D.Y."/>
            <person name="Mavromatis K."/>
            <person name="Lapidus A."/>
            <person name="Clum A."/>
            <person name="Ivanova N."/>
            <person name="Pati A."/>
            <person name="d'Haeseleer P."/>
            <person name="Woyke T."/>
            <person name="Kyrpides N.C."/>
        </authorList>
    </citation>
    <scope>NUCLEOTIDE SEQUENCE [LARGE SCALE GENOMIC DNA]</scope>
    <source>
        <strain evidence="3 4">HL-EbGR7</strain>
    </source>
</reference>
<evidence type="ECO:0000313" key="3">
    <source>
        <dbReference type="EMBL" id="ACL72110.1"/>
    </source>
</evidence>
<sequence>MTLDLAQREAHWRKTRNLMVVHLVIWFIFAFVVHWFAPALNNFSLFGWPLGYYMAAQGALAVFVIQLFAFNRQQHAIDREFGVAEDE</sequence>
<keyword evidence="1" id="KW-0812">Transmembrane</keyword>
<dbReference type="OrthoDB" id="9797746at2"/>
<dbReference type="KEGG" id="tgr:Tgr7_1023"/>
<dbReference type="Proteomes" id="UP000002383">
    <property type="component" value="Chromosome"/>
</dbReference>
<dbReference type="InterPro" id="IPR019886">
    <property type="entry name" value="Na_symporter_ssu"/>
</dbReference>
<feature type="domain" description="Sodium symporter small subunit" evidence="2">
    <location>
        <begin position="9"/>
        <end position="83"/>
    </location>
</feature>
<name>B8GP21_THISH</name>
<organism evidence="3 4">
    <name type="scientific">Thioalkalivibrio sulfidiphilus (strain HL-EbGR7)</name>
    <dbReference type="NCBI Taxonomy" id="396588"/>
    <lineage>
        <taxon>Bacteria</taxon>
        <taxon>Pseudomonadati</taxon>
        <taxon>Pseudomonadota</taxon>
        <taxon>Gammaproteobacteria</taxon>
        <taxon>Chromatiales</taxon>
        <taxon>Ectothiorhodospiraceae</taxon>
        <taxon>Thioalkalivibrio</taxon>
    </lineage>
</organism>
<evidence type="ECO:0000256" key="1">
    <source>
        <dbReference type="SAM" id="Phobius"/>
    </source>
</evidence>
<evidence type="ECO:0000259" key="2">
    <source>
        <dbReference type="Pfam" id="PF13937"/>
    </source>
</evidence>
<keyword evidence="4" id="KW-1185">Reference proteome</keyword>
<accession>B8GP21</accession>
<dbReference type="EMBL" id="CP001339">
    <property type="protein sequence ID" value="ACL72110.1"/>
    <property type="molecule type" value="Genomic_DNA"/>
</dbReference>
<dbReference type="Pfam" id="PF13937">
    <property type="entry name" value="DUF4212"/>
    <property type="match status" value="1"/>
</dbReference>
<dbReference type="AlphaFoldDB" id="B8GP21"/>
<feature type="transmembrane region" description="Helical" evidence="1">
    <location>
        <begin position="50"/>
        <end position="70"/>
    </location>
</feature>
<gene>
    <name evidence="3" type="ordered locus">Tgr7_1023</name>
</gene>
<feature type="transmembrane region" description="Helical" evidence="1">
    <location>
        <begin position="20"/>
        <end position="38"/>
    </location>
</feature>
<dbReference type="eggNOG" id="COG4327">
    <property type="taxonomic scope" value="Bacteria"/>
</dbReference>
<dbReference type="NCBIfam" id="TIGR03647">
    <property type="entry name" value="Na_symport_sm"/>
    <property type="match status" value="1"/>
</dbReference>
<dbReference type="HOGENOM" id="CLU_140854_3_1_6"/>
<keyword evidence="1" id="KW-1133">Transmembrane helix</keyword>